<evidence type="ECO:0000313" key="1">
    <source>
        <dbReference type="EMBL" id="KAH8976723.1"/>
    </source>
</evidence>
<sequence length="79" mass="8948">GAAKLQFRVSGRSATIHEMEQKVQECLDSVPLNQIRRYANRSAQFIHAYGEGLTGAQAVWANRKYHGHRTLPPDMIKEI</sequence>
<dbReference type="EMBL" id="JAKELL010000475">
    <property type="protein sequence ID" value="KAH8976723.1"/>
    <property type="molecule type" value="Genomic_DNA"/>
</dbReference>
<dbReference type="AlphaFoldDB" id="A0AAD4Q7A8"/>
<comment type="caution">
    <text evidence="1">The sequence shown here is derived from an EMBL/GenBank/DDBJ whole genome shotgun (WGS) entry which is preliminary data.</text>
</comment>
<accession>A0AAD4Q7A8</accession>
<protein>
    <submittedName>
        <fullName evidence="1">Uncharacterized protein</fullName>
    </submittedName>
</protein>
<feature type="non-terminal residue" evidence="1">
    <location>
        <position position="1"/>
    </location>
</feature>
<name>A0AAD4Q7A8_9AGAM</name>
<proteinExistence type="predicted"/>
<feature type="non-terminal residue" evidence="1">
    <location>
        <position position="79"/>
    </location>
</feature>
<gene>
    <name evidence="1" type="ORF">EDB92DRAFT_1780419</name>
</gene>
<evidence type="ECO:0000313" key="2">
    <source>
        <dbReference type="Proteomes" id="UP001201163"/>
    </source>
</evidence>
<reference evidence="1" key="1">
    <citation type="submission" date="2022-01" db="EMBL/GenBank/DDBJ databases">
        <title>Comparative genomics reveals a dynamic genome evolution in the ectomycorrhizal milk-cap (Lactarius) mushrooms.</title>
        <authorList>
            <consortium name="DOE Joint Genome Institute"/>
            <person name="Lebreton A."/>
            <person name="Tang N."/>
            <person name="Kuo A."/>
            <person name="LaButti K."/>
            <person name="Drula E."/>
            <person name="Barry K."/>
            <person name="Clum A."/>
            <person name="Lipzen A."/>
            <person name="Mousain D."/>
            <person name="Ng V."/>
            <person name="Wang R."/>
            <person name="Wang X."/>
            <person name="Dai Y."/>
            <person name="Henrissat B."/>
            <person name="Grigoriev I.V."/>
            <person name="Guerin-Laguette A."/>
            <person name="Yu F."/>
            <person name="Martin F.M."/>
        </authorList>
    </citation>
    <scope>NUCLEOTIDE SEQUENCE</scope>
    <source>
        <strain evidence="1">QP</strain>
    </source>
</reference>
<keyword evidence="2" id="KW-1185">Reference proteome</keyword>
<dbReference type="Proteomes" id="UP001201163">
    <property type="component" value="Unassembled WGS sequence"/>
</dbReference>
<organism evidence="1 2">
    <name type="scientific">Lactarius akahatsu</name>
    <dbReference type="NCBI Taxonomy" id="416441"/>
    <lineage>
        <taxon>Eukaryota</taxon>
        <taxon>Fungi</taxon>
        <taxon>Dikarya</taxon>
        <taxon>Basidiomycota</taxon>
        <taxon>Agaricomycotina</taxon>
        <taxon>Agaricomycetes</taxon>
        <taxon>Russulales</taxon>
        <taxon>Russulaceae</taxon>
        <taxon>Lactarius</taxon>
    </lineage>
</organism>